<accession>A0A2P4WZ79</accession>
<evidence type="ECO:0000256" key="1">
    <source>
        <dbReference type="ARBA" id="ARBA00004613"/>
    </source>
</evidence>
<evidence type="ECO:0000313" key="7">
    <source>
        <dbReference type="Proteomes" id="UP000237271"/>
    </source>
</evidence>
<keyword evidence="7" id="KW-1185">Reference proteome</keyword>
<feature type="signal peptide" evidence="5">
    <location>
        <begin position="1"/>
        <end position="18"/>
    </location>
</feature>
<comment type="caution">
    <text evidence="6">The sequence shown here is derived from an EMBL/GenBank/DDBJ whole genome shotgun (WGS) entry which is preliminary data.</text>
</comment>
<comment type="domain">
    <text evidence="5">The RxLR-dEER motif acts to carry the protein into the host cell cytoplasm through binding to cell surface phosphatidylinositol-3-phosphate.</text>
</comment>
<evidence type="ECO:0000256" key="2">
    <source>
        <dbReference type="ARBA" id="ARBA00010400"/>
    </source>
</evidence>
<keyword evidence="3 5" id="KW-0964">Secreted</keyword>
<dbReference type="AlphaFoldDB" id="A0A2P4WZ79"/>
<keyword evidence="4 5" id="KW-0732">Signal</keyword>
<comment type="similarity">
    <text evidence="2 5">Belongs to the RxLR effector family.</text>
</comment>
<name>A0A2P4WZ79_9STRA</name>
<evidence type="ECO:0000313" key="6">
    <source>
        <dbReference type="EMBL" id="POM58606.1"/>
    </source>
</evidence>
<dbReference type="Pfam" id="PF16810">
    <property type="entry name" value="RXLR"/>
    <property type="match status" value="1"/>
</dbReference>
<dbReference type="EMBL" id="NCKW01020195">
    <property type="protein sequence ID" value="POM58606.1"/>
    <property type="molecule type" value="Genomic_DNA"/>
</dbReference>
<proteinExistence type="inferred from homology"/>
<organism evidence="6 7">
    <name type="scientific">Phytophthora palmivora</name>
    <dbReference type="NCBI Taxonomy" id="4796"/>
    <lineage>
        <taxon>Eukaryota</taxon>
        <taxon>Sar</taxon>
        <taxon>Stramenopiles</taxon>
        <taxon>Oomycota</taxon>
        <taxon>Peronosporomycetes</taxon>
        <taxon>Peronosporales</taxon>
        <taxon>Peronosporaceae</taxon>
        <taxon>Phytophthora</taxon>
    </lineage>
</organism>
<dbReference type="InterPro" id="IPR031825">
    <property type="entry name" value="RXLR"/>
</dbReference>
<feature type="chain" id="PRO_5028515413" description="RxLR effector protein" evidence="5">
    <location>
        <begin position="19"/>
        <end position="145"/>
    </location>
</feature>
<evidence type="ECO:0000256" key="5">
    <source>
        <dbReference type="RuleBase" id="RU367124"/>
    </source>
</evidence>
<gene>
    <name evidence="6" type="ORF">PHPALM_36727</name>
</gene>
<evidence type="ECO:0000256" key="4">
    <source>
        <dbReference type="ARBA" id="ARBA00022729"/>
    </source>
</evidence>
<dbReference type="Proteomes" id="UP000237271">
    <property type="component" value="Unassembled WGS sequence"/>
</dbReference>
<protein>
    <recommendedName>
        <fullName evidence="5">RxLR effector protein</fullName>
    </recommendedName>
</protein>
<dbReference type="GO" id="GO:0005576">
    <property type="term" value="C:extracellular region"/>
    <property type="evidence" value="ECO:0007669"/>
    <property type="project" value="UniProtKB-SubCell"/>
</dbReference>
<sequence length="145" mass="16732">MRVSIILLVVAAACPTQGNVLSTERILKNTMQVAMPHSIESIEGVQHVGKRLLRTEGDNEDNAEERVNWKGIFFADEEAVKAAKAAKEHEKIKELAPRFSKWNDKDKEALDVFERFYYQKKWSRGKAQKMADRYEKYLNNPSAYQ</sequence>
<comment type="function">
    <text evidence="5">Effector that suppresses plant defense responses during pathogen infection.</text>
</comment>
<evidence type="ECO:0000256" key="3">
    <source>
        <dbReference type="ARBA" id="ARBA00022525"/>
    </source>
</evidence>
<comment type="subcellular location">
    <subcellularLocation>
        <location evidence="1 5">Secreted</location>
    </subcellularLocation>
</comment>
<dbReference type="OrthoDB" id="144238at2759"/>
<reference evidence="6 7" key="1">
    <citation type="journal article" date="2017" name="Genome Biol. Evol.">
        <title>Phytophthora megakarya and P. palmivora, closely related causal agents of cacao black pod rot, underwent increases in genome sizes and gene numbers by different mechanisms.</title>
        <authorList>
            <person name="Ali S.S."/>
            <person name="Shao J."/>
            <person name="Lary D.J."/>
            <person name="Kronmiller B."/>
            <person name="Shen D."/>
            <person name="Strem M.D."/>
            <person name="Amoako-Attah I."/>
            <person name="Akrofi A.Y."/>
            <person name="Begoude B.A."/>
            <person name="Ten Hoopen G.M."/>
            <person name="Coulibaly K."/>
            <person name="Kebe B.I."/>
            <person name="Melnick R.L."/>
            <person name="Guiltinan M.J."/>
            <person name="Tyler B.M."/>
            <person name="Meinhardt L.W."/>
            <person name="Bailey B.A."/>
        </authorList>
    </citation>
    <scope>NUCLEOTIDE SEQUENCE [LARGE SCALE GENOMIC DNA]</scope>
    <source>
        <strain evidence="7">sbr112.9</strain>
    </source>
</reference>